<protein>
    <submittedName>
        <fullName evidence="2">Heat shock protein HslJ</fullName>
    </submittedName>
    <submittedName>
        <fullName evidence="3">META domain-containing protein</fullName>
    </submittedName>
</protein>
<evidence type="ECO:0000259" key="1">
    <source>
        <dbReference type="Pfam" id="PF03724"/>
    </source>
</evidence>
<dbReference type="NCBIfam" id="NF007766">
    <property type="entry name" value="PRK10449.1"/>
    <property type="match status" value="1"/>
</dbReference>
<keyword evidence="2" id="KW-0346">Stress response</keyword>
<feature type="domain" description="DUF306" evidence="1">
    <location>
        <begin position="30"/>
        <end position="131"/>
    </location>
</feature>
<dbReference type="Gene3D" id="2.40.128.270">
    <property type="match status" value="1"/>
</dbReference>
<dbReference type="EMBL" id="MSAE01000019">
    <property type="protein sequence ID" value="PUX14805.1"/>
    <property type="molecule type" value="Genomic_DNA"/>
</dbReference>
<reference evidence="3 4" key="1">
    <citation type="submission" date="2016-12" db="EMBL/GenBank/DDBJ databases">
        <title>Analysis of the Molecular Diversity Among Cronobacter Species Isolated from Filth Flies Using a Pan Genomic DNA Microarray.</title>
        <authorList>
            <person name="Pava-Ripoll M."/>
            <person name="Tall B."/>
            <person name="Farber J."/>
            <person name="Fanning S."/>
            <person name="Lehner A."/>
            <person name="Stephan R."/>
            <person name="Pagotto F."/>
            <person name="Iverson C."/>
            <person name="Ziobro G."/>
            <person name="Miller A."/>
            <person name="Pearson R."/>
            <person name="Yan Q."/>
            <person name="Kim M."/>
            <person name="Jeong S."/>
            <person name="Park J."/>
            <person name="Jun S."/>
            <person name="Choi H."/>
            <person name="Chung T."/>
            <person name="Yoo Y."/>
            <person name="Park E."/>
            <person name="Hwang S."/>
            <person name="Lee B."/>
            <person name="Sathyamoorthy V."/>
            <person name="Carter L."/>
            <person name="Mammel M."/>
            <person name="Jackson S."/>
            <person name="Kothary M."/>
            <person name="Patel I."/>
            <person name="Grim C."/>
            <person name="Gopinath G."/>
            <person name="Gangiredla J."/>
            <person name="Chase H."/>
        </authorList>
    </citation>
    <scope>NUCLEOTIDE SEQUENCE [LARGE SCALE GENOMIC DNA]</scope>
    <source>
        <strain evidence="3 4">MOD1-Md1s</strain>
    </source>
</reference>
<dbReference type="PANTHER" id="PTHR35535:SF1">
    <property type="entry name" value="HEAT SHOCK PROTEIN HSLJ"/>
    <property type="match status" value="1"/>
</dbReference>
<organism evidence="3 4">
    <name type="scientific">Cronobacter muytjensii</name>
    <dbReference type="NCBI Taxonomy" id="413501"/>
    <lineage>
        <taxon>Bacteria</taxon>
        <taxon>Pseudomonadati</taxon>
        <taxon>Pseudomonadota</taxon>
        <taxon>Gammaproteobacteria</taxon>
        <taxon>Enterobacterales</taxon>
        <taxon>Enterobacteriaceae</taxon>
        <taxon>Cronobacter</taxon>
    </lineage>
</organism>
<dbReference type="InterPro" id="IPR005184">
    <property type="entry name" value="DUF306_Meta_HslJ"/>
</dbReference>
<proteinExistence type="predicted"/>
<comment type="caution">
    <text evidence="3">The sequence shown here is derived from an EMBL/GenBank/DDBJ whole genome shotgun (WGS) entry which is preliminary data.</text>
</comment>
<dbReference type="PANTHER" id="PTHR35535">
    <property type="entry name" value="HEAT SHOCK PROTEIN HSLJ"/>
    <property type="match status" value="1"/>
</dbReference>
<reference evidence="2 5" key="2">
    <citation type="submission" date="2019-08" db="EMBL/GenBank/DDBJ databases">
        <title>Prevalence, distribution, and phylogeny of type two toxin-antitoxin genes possessed by Cronobacter species where C. sakazakii homologs follow sequence type lineages.</title>
        <authorList>
            <person name="Finkelstein S."/>
            <person name="Negrete F."/>
            <person name="Jang H."/>
            <person name="Gopinath G.R."/>
            <person name="Tall B.D."/>
        </authorList>
    </citation>
    <scope>NUCLEOTIDE SEQUENCE [LARGE SCALE GENOMIC DNA]</scope>
    <source>
        <strain evidence="2 5">MOD1_GK1257</strain>
    </source>
</reference>
<dbReference type="AlphaFoldDB" id="A0A2T7ATG5"/>
<evidence type="ECO:0000313" key="3">
    <source>
        <dbReference type="EMBL" id="PUX14805.1"/>
    </source>
</evidence>
<dbReference type="RefSeq" id="WP_075193199.1">
    <property type="nucleotide sequence ID" value="NZ_JABWGS010000001.1"/>
</dbReference>
<evidence type="ECO:0000313" key="5">
    <source>
        <dbReference type="Proteomes" id="UP000469927"/>
    </source>
</evidence>
<keyword evidence="5" id="KW-1185">Reference proteome</keyword>
<dbReference type="Pfam" id="PF03724">
    <property type="entry name" value="META"/>
    <property type="match status" value="1"/>
</dbReference>
<dbReference type="OrthoDB" id="5600341at2"/>
<dbReference type="Proteomes" id="UP000244378">
    <property type="component" value="Unassembled WGS sequence"/>
</dbReference>
<dbReference type="InterPro" id="IPR038670">
    <property type="entry name" value="HslJ-like_sf"/>
</dbReference>
<dbReference type="InterPro" id="IPR053147">
    <property type="entry name" value="Hsp_HslJ-like"/>
</dbReference>
<evidence type="ECO:0000313" key="4">
    <source>
        <dbReference type="Proteomes" id="UP000244378"/>
    </source>
</evidence>
<name>A0A2T7ATG5_9ENTR</name>
<dbReference type="Proteomes" id="UP000469927">
    <property type="component" value="Unassembled WGS sequence"/>
</dbReference>
<sequence length="142" mass="15605">MKKILIPLLAGMTLAGCHSTAPSSSRLTPETLQHHRYVLQTINGAPLDATRRVPELSFGEHMHVSGSMCNRFMGQGELHGDTLKVNGLASTRMLCAEPQLNELDKLIGEMLSQGATVSVGKQQLTLKYRQYTLVYKLADLVQ</sequence>
<dbReference type="PROSITE" id="PS51257">
    <property type="entry name" value="PROKAR_LIPOPROTEIN"/>
    <property type="match status" value="1"/>
</dbReference>
<dbReference type="EMBL" id="WAGD01000007">
    <property type="protein sequence ID" value="KAB0885726.1"/>
    <property type="molecule type" value="Genomic_DNA"/>
</dbReference>
<evidence type="ECO:0000313" key="2">
    <source>
        <dbReference type="EMBL" id="KAB0885726.1"/>
    </source>
</evidence>
<accession>A0A2T7ATG5</accession>
<gene>
    <name evidence="2" type="primary">hslJ</name>
    <name evidence="3" type="ORF">AUN14_10605</name>
    <name evidence="2" type="ORF">FZI19_02355</name>
</gene>